<feature type="transmembrane region" description="Helical" evidence="8">
    <location>
        <begin position="171"/>
        <end position="194"/>
    </location>
</feature>
<evidence type="ECO:0000313" key="9">
    <source>
        <dbReference type="EMBL" id="RRD07408.1"/>
    </source>
</evidence>
<comment type="subcellular location">
    <subcellularLocation>
        <location evidence="1">Cell membrane</location>
        <topology evidence="1">Multi-pass membrane protein</topology>
    </subcellularLocation>
</comment>
<reference evidence="9 10" key="1">
    <citation type="submission" date="2018-11" db="EMBL/GenBank/DDBJ databases">
        <title>Genomes From Bacteria Associated with the Canine Oral Cavity: a Test Case for Automated Genome-Based Taxonomic Assignment.</title>
        <authorList>
            <person name="Coil D.A."/>
            <person name="Jospin G."/>
            <person name="Darling A.E."/>
            <person name="Wallis C."/>
            <person name="Davis I.J."/>
            <person name="Harris S."/>
            <person name="Eisen J.A."/>
            <person name="Holcombe L.J."/>
            <person name="O'Flynn C."/>
        </authorList>
    </citation>
    <scope>NUCLEOTIDE SEQUENCE [LARGE SCALE GENOMIC DNA]</scope>
    <source>
        <strain evidence="9 10">OH887_COT-365</strain>
    </source>
</reference>
<keyword evidence="6 8" id="KW-1133">Transmembrane helix</keyword>
<dbReference type="PANTHER" id="PTHR30472">
    <property type="entry name" value="FERRIC ENTEROBACTIN TRANSPORT SYSTEM PERMEASE PROTEIN"/>
    <property type="match status" value="1"/>
</dbReference>
<keyword evidence="5 8" id="KW-0812">Transmembrane</keyword>
<evidence type="ECO:0000256" key="7">
    <source>
        <dbReference type="ARBA" id="ARBA00023136"/>
    </source>
</evidence>
<evidence type="ECO:0000256" key="5">
    <source>
        <dbReference type="ARBA" id="ARBA00022692"/>
    </source>
</evidence>
<feature type="transmembrane region" description="Helical" evidence="8">
    <location>
        <begin position="74"/>
        <end position="93"/>
    </location>
</feature>
<evidence type="ECO:0000256" key="1">
    <source>
        <dbReference type="ARBA" id="ARBA00004651"/>
    </source>
</evidence>
<dbReference type="SUPFAM" id="SSF81345">
    <property type="entry name" value="ABC transporter involved in vitamin B12 uptake, BtuC"/>
    <property type="match status" value="1"/>
</dbReference>
<evidence type="ECO:0000256" key="6">
    <source>
        <dbReference type="ARBA" id="ARBA00022989"/>
    </source>
</evidence>
<comment type="similarity">
    <text evidence="2">Belongs to the binding-protein-dependent transport system permease family. FecCD subfamily.</text>
</comment>
<keyword evidence="7 8" id="KW-0472">Membrane</keyword>
<evidence type="ECO:0000256" key="8">
    <source>
        <dbReference type="SAM" id="Phobius"/>
    </source>
</evidence>
<protein>
    <submittedName>
        <fullName evidence="9">Iron ABC transporter permease</fullName>
    </submittedName>
</protein>
<dbReference type="PANTHER" id="PTHR30472:SF1">
    <property type="entry name" value="FE(3+) DICITRATE TRANSPORT SYSTEM PERMEASE PROTEIN FECC-RELATED"/>
    <property type="match status" value="1"/>
</dbReference>
<keyword evidence="4" id="KW-1003">Cell membrane</keyword>
<keyword evidence="3" id="KW-0813">Transport</keyword>
<proteinExistence type="inferred from homology"/>
<gene>
    <name evidence="9" type="ORF">EII34_00585</name>
</gene>
<dbReference type="EMBL" id="RQZG01000001">
    <property type="protein sequence ID" value="RRD07408.1"/>
    <property type="molecule type" value="Genomic_DNA"/>
</dbReference>
<dbReference type="InterPro" id="IPR000522">
    <property type="entry name" value="ABC_transptr_permease_BtuC"/>
</dbReference>
<dbReference type="GO" id="GO:0005886">
    <property type="term" value="C:plasma membrane"/>
    <property type="evidence" value="ECO:0007669"/>
    <property type="project" value="UniProtKB-SubCell"/>
</dbReference>
<dbReference type="CDD" id="cd06550">
    <property type="entry name" value="TM_ABC_iron-siderophores_like"/>
    <property type="match status" value="1"/>
</dbReference>
<dbReference type="Proteomes" id="UP000280819">
    <property type="component" value="Unassembled WGS sequence"/>
</dbReference>
<feature type="transmembrane region" description="Helical" evidence="8">
    <location>
        <begin position="125"/>
        <end position="150"/>
    </location>
</feature>
<organism evidence="9 10">
    <name type="scientific">Arachnia propionica</name>
    <dbReference type="NCBI Taxonomy" id="1750"/>
    <lineage>
        <taxon>Bacteria</taxon>
        <taxon>Bacillati</taxon>
        <taxon>Actinomycetota</taxon>
        <taxon>Actinomycetes</taxon>
        <taxon>Propionibacteriales</taxon>
        <taxon>Propionibacteriaceae</taxon>
        <taxon>Arachnia</taxon>
    </lineage>
</organism>
<dbReference type="InterPro" id="IPR037294">
    <property type="entry name" value="ABC_BtuC-like"/>
</dbReference>
<dbReference type="GO" id="GO:0033214">
    <property type="term" value="P:siderophore-iron import into cell"/>
    <property type="evidence" value="ECO:0007669"/>
    <property type="project" value="TreeGrafter"/>
</dbReference>
<dbReference type="OrthoDB" id="9782305at2"/>
<evidence type="ECO:0000256" key="2">
    <source>
        <dbReference type="ARBA" id="ARBA00007935"/>
    </source>
</evidence>
<dbReference type="GO" id="GO:0022857">
    <property type="term" value="F:transmembrane transporter activity"/>
    <property type="evidence" value="ECO:0007669"/>
    <property type="project" value="InterPro"/>
</dbReference>
<dbReference type="Gene3D" id="1.10.3470.10">
    <property type="entry name" value="ABC transporter involved in vitamin B12 uptake, BtuC"/>
    <property type="match status" value="1"/>
</dbReference>
<feature type="transmembrane region" description="Helical" evidence="8">
    <location>
        <begin position="259"/>
        <end position="281"/>
    </location>
</feature>
<evidence type="ECO:0000256" key="4">
    <source>
        <dbReference type="ARBA" id="ARBA00022475"/>
    </source>
</evidence>
<name>A0A3P1TDM2_9ACTN</name>
<feature type="transmembrane region" description="Helical" evidence="8">
    <location>
        <begin position="214"/>
        <end position="247"/>
    </location>
</feature>
<evidence type="ECO:0000256" key="3">
    <source>
        <dbReference type="ARBA" id="ARBA00022448"/>
    </source>
</evidence>
<comment type="caution">
    <text evidence="9">The sequence shown here is derived from an EMBL/GenBank/DDBJ whole genome shotgun (WGS) entry which is preliminary data.</text>
</comment>
<dbReference type="Pfam" id="PF01032">
    <property type="entry name" value="FecCD"/>
    <property type="match status" value="1"/>
</dbReference>
<accession>A0A3P1TDM2</accession>
<feature type="transmembrane region" description="Helical" evidence="8">
    <location>
        <begin position="287"/>
        <end position="305"/>
    </location>
</feature>
<sequence length="313" mass="31480">MPVSLVVGTVEISLGQAWAALARFDPGVTEHLLIREVRVPRTLLALLVGAGLGSAGVVMQALTRNPLAEPGLLGINAGVTLAVAVSIAFLGFSSLGASQAFGFLGAAVTGAAVHALGGVRHGAGVVRLVLAGAAVNVVLLATTRIILVNMDPQLFGRFRTWTVGSLEGRGFDVLAPTALAVVIGVALALALSGALDASALGQDLSRSLGVNPTVVLSLSALVVVILCGAVTVAAGPIGFVGLTAPALGRFVVGLNHRRLIPATSLLAAALVLLADVAGRTVIPNAEIGVGIMISLIGAPTFIAMVRHRRVAQL</sequence>
<evidence type="ECO:0000313" key="10">
    <source>
        <dbReference type="Proteomes" id="UP000280819"/>
    </source>
</evidence>
<dbReference type="AlphaFoldDB" id="A0A3P1TDM2"/>
<feature type="transmembrane region" description="Helical" evidence="8">
    <location>
        <begin position="43"/>
        <end position="62"/>
    </location>
</feature>
<feature type="transmembrane region" description="Helical" evidence="8">
    <location>
        <begin position="100"/>
        <end position="119"/>
    </location>
</feature>